<dbReference type="InterPro" id="IPR000700">
    <property type="entry name" value="PAS-assoc_C"/>
</dbReference>
<dbReference type="PROSITE" id="PS50110">
    <property type="entry name" value="RESPONSE_REGULATORY"/>
    <property type="match status" value="1"/>
</dbReference>
<evidence type="ECO:0000259" key="10">
    <source>
        <dbReference type="PROSITE" id="PS50110"/>
    </source>
</evidence>
<dbReference type="GO" id="GO:0005886">
    <property type="term" value="C:plasma membrane"/>
    <property type="evidence" value="ECO:0007669"/>
    <property type="project" value="UniProtKB-ARBA"/>
</dbReference>
<name>A0A4V3F4L4_9GAMM</name>
<dbReference type="InterPro" id="IPR036890">
    <property type="entry name" value="HATPase_C_sf"/>
</dbReference>
<dbReference type="InterPro" id="IPR036097">
    <property type="entry name" value="HisK_dim/P_sf"/>
</dbReference>
<reference evidence="13 14" key="1">
    <citation type="submission" date="2019-03" db="EMBL/GenBank/DDBJ databases">
        <title>Genomic Encyclopedia of Type Strains, Phase IV (KMG-IV): sequencing the most valuable type-strain genomes for metagenomic binning, comparative biology and taxonomic classification.</title>
        <authorList>
            <person name="Goeker M."/>
        </authorList>
    </citation>
    <scope>NUCLEOTIDE SEQUENCE [LARGE SCALE GENOMIC DNA]</scope>
    <source>
        <strain evidence="13 14">DSM 26377</strain>
    </source>
</reference>
<comment type="caution">
    <text evidence="13">The sequence shown here is derived from an EMBL/GenBank/DDBJ whole genome shotgun (WGS) entry which is preliminary data.</text>
</comment>
<keyword evidence="6" id="KW-0902">Two-component regulatory system</keyword>
<dbReference type="FunFam" id="3.30.565.10:FF:000006">
    <property type="entry name" value="Sensor histidine kinase WalK"/>
    <property type="match status" value="1"/>
</dbReference>
<dbReference type="Pfam" id="PF00512">
    <property type="entry name" value="HisKA"/>
    <property type="match status" value="1"/>
</dbReference>
<feature type="modified residue" description="4-aspartylphosphate" evidence="8">
    <location>
        <position position="673"/>
    </location>
</feature>
<dbReference type="Gene3D" id="1.10.287.130">
    <property type="match status" value="1"/>
</dbReference>
<keyword evidence="7" id="KW-0472">Membrane</keyword>
<dbReference type="GO" id="GO:0009927">
    <property type="term" value="F:histidine phosphotransfer kinase activity"/>
    <property type="evidence" value="ECO:0007669"/>
    <property type="project" value="TreeGrafter"/>
</dbReference>
<sequence length="743" mass="80806">MGDMVDDPQTWRAALASMDLPACASDGEGRLVFFNAAAVRLWGCAPAKDARWCDGLNMYRRGQPVDAATCILAQCIREGRNVEESDIEVVAADGTRKRVTLQAVPVMRNGSAVGAFAFAYESVSRRDLELVRGRLTAIVQSSDDAIVSTDLDGVITSWNAGASRLYGYSAEEVIGQPVSILIPECQGDEEPEVLARVRRGVVVDHYETYRRRKDGSQVAVSLSVSPMVDESGVIVGASKIARDVSESYAADMVRSQLAAIVESSSDAIVSKDLTGRIVTWNRGAERVFGYAASEVIGKPITILIPFERLDEEPEVLRRIARGESIEHFETVRRHKNGSLLDISLTVSPIRDRQGKIVGASKIARDISDRKYVERQLALADQRKDEFLATLSHELRNPLAPLRTSIDFLSANPETSSSSQRSLEVMRRQVDHLVHLVDDLLEISRISRGTITLKTELLALGTILQDAIDISRPLIDSRNHHLDVSIHEKDLMVSGDRVRLVQVFSNLLNNAAKFTEPGGAISVSLQSDSESALVRIQDTGIGLPAGELSSIFEMFTRLKSESSGLGVGLSLVKSIVEMHGGTVAVRSEGVGQGSTFTVRLPVQVSPLEHVRAAGVPAVDPPPTRRLLVVDDNRDAAEALSALLTLLGHDVSVAYDGMQALAACEQSVPEIALLDIGLPGMSGYDLAQAMRDRPWGEGITLVALTGWGQAGDQQRAQEAGFDHHLVKPVHVQRLLQLLQEPRRIR</sequence>
<dbReference type="SUPFAM" id="SSF52172">
    <property type="entry name" value="CheY-like"/>
    <property type="match status" value="1"/>
</dbReference>
<dbReference type="CDD" id="cd00130">
    <property type="entry name" value="PAS"/>
    <property type="match status" value="2"/>
</dbReference>
<dbReference type="CDD" id="cd17580">
    <property type="entry name" value="REC_2_DhkD-like"/>
    <property type="match status" value="1"/>
</dbReference>
<dbReference type="RefSeq" id="WP_133883149.1">
    <property type="nucleotide sequence ID" value="NZ_MWIN01000008.1"/>
</dbReference>
<dbReference type="InterPro" id="IPR035965">
    <property type="entry name" value="PAS-like_dom_sf"/>
</dbReference>
<feature type="domain" description="PAS" evidence="11">
    <location>
        <begin position="131"/>
        <end position="184"/>
    </location>
</feature>
<dbReference type="PANTHER" id="PTHR43047:SF72">
    <property type="entry name" value="OSMOSENSING HISTIDINE PROTEIN KINASE SLN1"/>
    <property type="match status" value="1"/>
</dbReference>
<dbReference type="InterPro" id="IPR004358">
    <property type="entry name" value="Sig_transdc_His_kin-like_C"/>
</dbReference>
<dbReference type="AlphaFoldDB" id="A0A4V3F4L4"/>
<accession>A0A4V3F4L4</accession>
<feature type="domain" description="PAS" evidence="11">
    <location>
        <begin position="253"/>
        <end position="323"/>
    </location>
</feature>
<dbReference type="Pfam" id="PF00072">
    <property type="entry name" value="Response_reg"/>
    <property type="match status" value="1"/>
</dbReference>
<dbReference type="Gene3D" id="3.30.565.10">
    <property type="entry name" value="Histidine kinase-like ATPase, C-terminal domain"/>
    <property type="match status" value="1"/>
</dbReference>
<dbReference type="InterPro" id="IPR011006">
    <property type="entry name" value="CheY-like_superfamily"/>
</dbReference>
<evidence type="ECO:0000313" key="14">
    <source>
        <dbReference type="Proteomes" id="UP000295341"/>
    </source>
</evidence>
<dbReference type="EC" id="2.7.13.3" evidence="2"/>
<dbReference type="Gene3D" id="3.30.450.20">
    <property type="entry name" value="PAS domain"/>
    <property type="match status" value="3"/>
</dbReference>
<dbReference type="FunFam" id="1.10.287.130:FF:000001">
    <property type="entry name" value="Two-component sensor histidine kinase"/>
    <property type="match status" value="1"/>
</dbReference>
<gene>
    <name evidence="13" type="ORF">DFR24_3973</name>
</gene>
<dbReference type="InterPro" id="IPR001789">
    <property type="entry name" value="Sig_transdc_resp-reg_receiver"/>
</dbReference>
<evidence type="ECO:0000259" key="12">
    <source>
        <dbReference type="PROSITE" id="PS50113"/>
    </source>
</evidence>
<comment type="catalytic activity">
    <reaction evidence="1">
        <text>ATP + protein L-histidine = ADP + protein N-phospho-L-histidine.</text>
        <dbReference type="EC" id="2.7.13.3"/>
    </reaction>
</comment>
<dbReference type="InterPro" id="IPR013767">
    <property type="entry name" value="PAS_fold"/>
</dbReference>
<dbReference type="InterPro" id="IPR000014">
    <property type="entry name" value="PAS"/>
</dbReference>
<dbReference type="GO" id="GO:0000155">
    <property type="term" value="F:phosphorelay sensor kinase activity"/>
    <property type="evidence" value="ECO:0007669"/>
    <property type="project" value="InterPro"/>
</dbReference>
<dbReference type="SMART" id="SM00086">
    <property type="entry name" value="PAC"/>
    <property type="match status" value="3"/>
</dbReference>
<keyword evidence="3 8" id="KW-0597">Phosphoprotein</keyword>
<evidence type="ECO:0000256" key="8">
    <source>
        <dbReference type="PROSITE-ProRule" id="PRU00169"/>
    </source>
</evidence>
<dbReference type="PROSITE" id="PS50113">
    <property type="entry name" value="PAC"/>
    <property type="match status" value="2"/>
</dbReference>
<evidence type="ECO:0000259" key="11">
    <source>
        <dbReference type="PROSITE" id="PS50112"/>
    </source>
</evidence>
<evidence type="ECO:0000256" key="3">
    <source>
        <dbReference type="ARBA" id="ARBA00022553"/>
    </source>
</evidence>
<dbReference type="SUPFAM" id="SSF47384">
    <property type="entry name" value="Homodimeric domain of signal transducing histidine kinase"/>
    <property type="match status" value="1"/>
</dbReference>
<dbReference type="PANTHER" id="PTHR43047">
    <property type="entry name" value="TWO-COMPONENT HISTIDINE PROTEIN KINASE"/>
    <property type="match status" value="1"/>
</dbReference>
<organism evidence="13 14">
    <name type="scientific">Panacagrimonas perspica</name>
    <dbReference type="NCBI Taxonomy" id="381431"/>
    <lineage>
        <taxon>Bacteria</taxon>
        <taxon>Pseudomonadati</taxon>
        <taxon>Pseudomonadota</taxon>
        <taxon>Gammaproteobacteria</taxon>
        <taxon>Nevskiales</taxon>
        <taxon>Nevskiaceae</taxon>
        <taxon>Panacagrimonas</taxon>
    </lineage>
</organism>
<dbReference type="CDD" id="cd00082">
    <property type="entry name" value="HisKA"/>
    <property type="match status" value="1"/>
</dbReference>
<dbReference type="Proteomes" id="UP000295341">
    <property type="component" value="Unassembled WGS sequence"/>
</dbReference>
<dbReference type="GO" id="GO:0006355">
    <property type="term" value="P:regulation of DNA-templated transcription"/>
    <property type="evidence" value="ECO:0007669"/>
    <property type="project" value="InterPro"/>
</dbReference>
<dbReference type="Pfam" id="PF02518">
    <property type="entry name" value="HATPase_c"/>
    <property type="match status" value="1"/>
</dbReference>
<dbReference type="InterPro" id="IPR001610">
    <property type="entry name" value="PAC"/>
</dbReference>
<feature type="domain" description="Histidine kinase" evidence="9">
    <location>
        <begin position="389"/>
        <end position="603"/>
    </location>
</feature>
<evidence type="ECO:0000259" key="9">
    <source>
        <dbReference type="PROSITE" id="PS50109"/>
    </source>
</evidence>
<dbReference type="InterPro" id="IPR003594">
    <property type="entry name" value="HATPase_dom"/>
</dbReference>
<evidence type="ECO:0000256" key="6">
    <source>
        <dbReference type="ARBA" id="ARBA00023012"/>
    </source>
</evidence>
<evidence type="ECO:0000313" key="13">
    <source>
        <dbReference type="EMBL" id="TDU25536.1"/>
    </source>
</evidence>
<protein>
    <recommendedName>
        <fullName evidence="2">histidine kinase</fullName>
        <ecNumber evidence="2">2.7.13.3</ecNumber>
    </recommendedName>
</protein>
<dbReference type="PROSITE" id="PS50112">
    <property type="entry name" value="PAS"/>
    <property type="match status" value="2"/>
</dbReference>
<dbReference type="PRINTS" id="PR00344">
    <property type="entry name" value="BCTRLSENSOR"/>
</dbReference>
<dbReference type="InterPro" id="IPR005467">
    <property type="entry name" value="His_kinase_dom"/>
</dbReference>
<evidence type="ECO:0000256" key="2">
    <source>
        <dbReference type="ARBA" id="ARBA00012438"/>
    </source>
</evidence>
<keyword evidence="5 13" id="KW-0418">Kinase</keyword>
<dbReference type="Gene3D" id="3.40.50.2300">
    <property type="match status" value="1"/>
</dbReference>
<dbReference type="SUPFAM" id="SSF55874">
    <property type="entry name" value="ATPase domain of HSP90 chaperone/DNA topoisomerase II/histidine kinase"/>
    <property type="match status" value="1"/>
</dbReference>
<evidence type="ECO:0000256" key="7">
    <source>
        <dbReference type="ARBA" id="ARBA00023136"/>
    </source>
</evidence>
<dbReference type="PROSITE" id="PS50109">
    <property type="entry name" value="HIS_KIN"/>
    <property type="match status" value="1"/>
</dbReference>
<evidence type="ECO:0000256" key="1">
    <source>
        <dbReference type="ARBA" id="ARBA00000085"/>
    </source>
</evidence>
<dbReference type="OrthoDB" id="1931120at2"/>
<proteinExistence type="predicted"/>
<dbReference type="SMART" id="SM00387">
    <property type="entry name" value="HATPase_c"/>
    <property type="match status" value="1"/>
</dbReference>
<dbReference type="SMART" id="SM00448">
    <property type="entry name" value="REC"/>
    <property type="match status" value="1"/>
</dbReference>
<feature type="domain" description="PAC" evidence="12">
    <location>
        <begin position="326"/>
        <end position="378"/>
    </location>
</feature>
<dbReference type="SUPFAM" id="SSF55785">
    <property type="entry name" value="PYP-like sensor domain (PAS domain)"/>
    <property type="match status" value="3"/>
</dbReference>
<dbReference type="SMART" id="SM00091">
    <property type="entry name" value="PAS"/>
    <property type="match status" value="3"/>
</dbReference>
<dbReference type="NCBIfam" id="TIGR00229">
    <property type="entry name" value="sensory_box"/>
    <property type="match status" value="2"/>
</dbReference>
<dbReference type="InterPro" id="IPR003661">
    <property type="entry name" value="HisK_dim/P_dom"/>
</dbReference>
<dbReference type="EMBL" id="SOBT01000011">
    <property type="protein sequence ID" value="TDU25536.1"/>
    <property type="molecule type" value="Genomic_DNA"/>
</dbReference>
<keyword evidence="14" id="KW-1185">Reference proteome</keyword>
<keyword evidence="4" id="KW-0808">Transferase</keyword>
<dbReference type="Pfam" id="PF00989">
    <property type="entry name" value="PAS"/>
    <property type="match status" value="2"/>
</dbReference>
<evidence type="ECO:0000256" key="5">
    <source>
        <dbReference type="ARBA" id="ARBA00022777"/>
    </source>
</evidence>
<dbReference type="SMART" id="SM00388">
    <property type="entry name" value="HisKA"/>
    <property type="match status" value="1"/>
</dbReference>
<feature type="domain" description="Response regulatory" evidence="10">
    <location>
        <begin position="624"/>
        <end position="740"/>
    </location>
</feature>
<evidence type="ECO:0000256" key="4">
    <source>
        <dbReference type="ARBA" id="ARBA00022679"/>
    </source>
</evidence>
<feature type="domain" description="PAC" evidence="12">
    <location>
        <begin position="204"/>
        <end position="256"/>
    </location>
</feature>